<dbReference type="GO" id="GO:0005737">
    <property type="term" value="C:cytoplasm"/>
    <property type="evidence" value="ECO:0007669"/>
    <property type="project" value="UniProtKB-SubCell"/>
</dbReference>
<dbReference type="PANTHER" id="PTHR43024">
    <property type="entry name" value="UDP-N-ACETYLMURAMOYL-TRIPEPTIDE--D-ALANYL-D-ALANINE LIGASE"/>
    <property type="match status" value="1"/>
</dbReference>
<protein>
    <recommendedName>
        <fullName evidence="10 11">UDP-N-acetylmuramoyl-tripeptide--D-alanyl-D-alanine ligase</fullName>
        <ecNumber evidence="10 11">6.3.2.10</ecNumber>
    </recommendedName>
    <alternativeName>
        <fullName evidence="10">D-alanyl-D-alanine-adding enzyme</fullName>
    </alternativeName>
</protein>
<organism evidence="15 16">
    <name type="scientific">Candidatus Coprenecus stercoravium</name>
    <dbReference type="NCBI Taxonomy" id="2840735"/>
    <lineage>
        <taxon>Bacteria</taxon>
        <taxon>Pseudomonadati</taxon>
        <taxon>Bacteroidota</taxon>
        <taxon>Bacteroidia</taxon>
        <taxon>Bacteroidales</taxon>
        <taxon>Rikenellaceae</taxon>
        <taxon>Rikenellaceae incertae sedis</taxon>
        <taxon>Candidatus Coprenecus</taxon>
    </lineage>
</organism>
<evidence type="ECO:0000256" key="8">
    <source>
        <dbReference type="ARBA" id="ARBA00023306"/>
    </source>
</evidence>
<dbReference type="GO" id="GO:0008360">
    <property type="term" value="P:regulation of cell shape"/>
    <property type="evidence" value="ECO:0007669"/>
    <property type="project" value="UniProtKB-KW"/>
</dbReference>
<evidence type="ECO:0000313" key="16">
    <source>
        <dbReference type="Proteomes" id="UP000824115"/>
    </source>
</evidence>
<dbReference type="InterPro" id="IPR000713">
    <property type="entry name" value="Mur_ligase_N"/>
</dbReference>
<evidence type="ECO:0000256" key="2">
    <source>
        <dbReference type="ARBA" id="ARBA00022598"/>
    </source>
</evidence>
<dbReference type="NCBIfam" id="TIGR01143">
    <property type="entry name" value="murF"/>
    <property type="match status" value="1"/>
</dbReference>
<evidence type="ECO:0000256" key="9">
    <source>
        <dbReference type="ARBA" id="ARBA00023316"/>
    </source>
</evidence>
<dbReference type="InterPro" id="IPR005863">
    <property type="entry name" value="UDP-N-AcMur_synth"/>
</dbReference>
<dbReference type="EC" id="6.3.2.10" evidence="10 11"/>
<keyword evidence="7 10" id="KW-0573">Peptidoglycan synthesis</keyword>
<evidence type="ECO:0000256" key="5">
    <source>
        <dbReference type="ARBA" id="ARBA00022840"/>
    </source>
</evidence>
<comment type="pathway">
    <text evidence="10 11">Cell wall biogenesis; peptidoglycan biosynthesis.</text>
</comment>
<keyword evidence="9 10" id="KW-0961">Cell wall biogenesis/degradation</keyword>
<dbReference type="SUPFAM" id="SSF63418">
    <property type="entry name" value="MurE/MurF N-terminal domain"/>
    <property type="match status" value="1"/>
</dbReference>
<evidence type="ECO:0000259" key="12">
    <source>
        <dbReference type="Pfam" id="PF01225"/>
    </source>
</evidence>
<evidence type="ECO:0000256" key="7">
    <source>
        <dbReference type="ARBA" id="ARBA00022984"/>
    </source>
</evidence>
<keyword evidence="3 10" id="KW-0132">Cell division</keyword>
<dbReference type="GO" id="GO:0051301">
    <property type="term" value="P:cell division"/>
    <property type="evidence" value="ECO:0007669"/>
    <property type="project" value="UniProtKB-KW"/>
</dbReference>
<dbReference type="Gene3D" id="3.40.1190.10">
    <property type="entry name" value="Mur-like, catalytic domain"/>
    <property type="match status" value="1"/>
</dbReference>
<dbReference type="InterPro" id="IPR035911">
    <property type="entry name" value="MurE/MurF_N"/>
</dbReference>
<dbReference type="InterPro" id="IPR051046">
    <property type="entry name" value="MurCDEF_CellWall_CoF430Synth"/>
</dbReference>
<dbReference type="InterPro" id="IPR036615">
    <property type="entry name" value="Mur_ligase_C_dom_sf"/>
</dbReference>
<evidence type="ECO:0000313" key="15">
    <source>
        <dbReference type="EMBL" id="HIZ85753.1"/>
    </source>
</evidence>
<evidence type="ECO:0000256" key="10">
    <source>
        <dbReference type="HAMAP-Rule" id="MF_02019"/>
    </source>
</evidence>
<dbReference type="InterPro" id="IPR036565">
    <property type="entry name" value="Mur-like_cat_sf"/>
</dbReference>
<comment type="catalytic activity">
    <reaction evidence="10 11">
        <text>D-alanyl-D-alanine + UDP-N-acetyl-alpha-D-muramoyl-L-alanyl-gamma-D-glutamyl-meso-2,6-diaminopimelate + ATP = UDP-N-acetyl-alpha-D-muramoyl-L-alanyl-gamma-D-glutamyl-meso-2,6-diaminopimeloyl-D-alanyl-D-alanine + ADP + phosphate + H(+)</text>
        <dbReference type="Rhea" id="RHEA:28374"/>
        <dbReference type="ChEBI" id="CHEBI:15378"/>
        <dbReference type="ChEBI" id="CHEBI:30616"/>
        <dbReference type="ChEBI" id="CHEBI:43474"/>
        <dbReference type="ChEBI" id="CHEBI:57822"/>
        <dbReference type="ChEBI" id="CHEBI:61386"/>
        <dbReference type="ChEBI" id="CHEBI:83905"/>
        <dbReference type="ChEBI" id="CHEBI:456216"/>
        <dbReference type="EC" id="6.3.2.10"/>
    </reaction>
</comment>
<dbReference type="InterPro" id="IPR004101">
    <property type="entry name" value="Mur_ligase_C"/>
</dbReference>
<dbReference type="Gene3D" id="3.90.190.20">
    <property type="entry name" value="Mur ligase, C-terminal domain"/>
    <property type="match status" value="1"/>
</dbReference>
<evidence type="ECO:0000256" key="1">
    <source>
        <dbReference type="ARBA" id="ARBA00022490"/>
    </source>
</evidence>
<gene>
    <name evidence="10" type="primary">murF</name>
    <name evidence="15" type="ORF">IAC04_04615</name>
</gene>
<evidence type="ECO:0000256" key="6">
    <source>
        <dbReference type="ARBA" id="ARBA00022960"/>
    </source>
</evidence>
<comment type="caution">
    <text evidence="15">The sequence shown here is derived from an EMBL/GenBank/DDBJ whole genome shotgun (WGS) entry which is preliminary data.</text>
</comment>
<accession>A0A9D2GQK3</accession>
<dbReference type="Pfam" id="PF08245">
    <property type="entry name" value="Mur_ligase_M"/>
    <property type="match status" value="1"/>
</dbReference>
<evidence type="ECO:0000259" key="14">
    <source>
        <dbReference type="Pfam" id="PF08245"/>
    </source>
</evidence>
<keyword evidence="8 10" id="KW-0131">Cell cycle</keyword>
<dbReference type="PANTHER" id="PTHR43024:SF1">
    <property type="entry name" value="UDP-N-ACETYLMURAMOYL-TRIPEPTIDE--D-ALANYL-D-ALANINE LIGASE"/>
    <property type="match status" value="1"/>
</dbReference>
<dbReference type="SUPFAM" id="SSF53244">
    <property type="entry name" value="MurD-like peptide ligases, peptide-binding domain"/>
    <property type="match status" value="1"/>
</dbReference>
<dbReference type="EMBL" id="DXAW01000085">
    <property type="protein sequence ID" value="HIZ85753.1"/>
    <property type="molecule type" value="Genomic_DNA"/>
</dbReference>
<dbReference type="Pfam" id="PF02875">
    <property type="entry name" value="Mur_ligase_C"/>
    <property type="match status" value="1"/>
</dbReference>
<feature type="binding site" evidence="10">
    <location>
        <begin position="101"/>
        <end position="107"/>
    </location>
    <ligand>
        <name>ATP</name>
        <dbReference type="ChEBI" id="CHEBI:30616"/>
    </ligand>
</feature>
<evidence type="ECO:0000259" key="13">
    <source>
        <dbReference type="Pfam" id="PF02875"/>
    </source>
</evidence>
<dbReference type="GO" id="GO:0071555">
    <property type="term" value="P:cell wall organization"/>
    <property type="evidence" value="ECO:0007669"/>
    <property type="project" value="UniProtKB-KW"/>
</dbReference>
<name>A0A9D2GQK3_9BACT</name>
<dbReference type="AlphaFoldDB" id="A0A9D2GQK3"/>
<reference evidence="15" key="2">
    <citation type="submission" date="2021-04" db="EMBL/GenBank/DDBJ databases">
        <authorList>
            <person name="Gilroy R."/>
        </authorList>
    </citation>
    <scope>NUCLEOTIDE SEQUENCE</scope>
    <source>
        <strain evidence="15">Gambia16-554</strain>
    </source>
</reference>
<dbReference type="Gene3D" id="3.40.1390.10">
    <property type="entry name" value="MurE/MurF, N-terminal domain"/>
    <property type="match status" value="1"/>
</dbReference>
<evidence type="ECO:0000256" key="11">
    <source>
        <dbReference type="RuleBase" id="RU004136"/>
    </source>
</evidence>
<comment type="similarity">
    <text evidence="10">Belongs to the MurCDEF family. MurF subfamily.</text>
</comment>
<evidence type="ECO:0000256" key="4">
    <source>
        <dbReference type="ARBA" id="ARBA00022741"/>
    </source>
</evidence>
<dbReference type="Pfam" id="PF01225">
    <property type="entry name" value="Mur_ligase"/>
    <property type="match status" value="1"/>
</dbReference>
<dbReference type="GO" id="GO:0047480">
    <property type="term" value="F:UDP-N-acetylmuramoyl-tripeptide-D-alanyl-D-alanine ligase activity"/>
    <property type="evidence" value="ECO:0007669"/>
    <property type="project" value="UniProtKB-UniRule"/>
</dbReference>
<keyword evidence="4 10" id="KW-0547">Nucleotide-binding</keyword>
<keyword evidence="5 10" id="KW-0067">ATP-binding</keyword>
<reference evidence="15" key="1">
    <citation type="journal article" date="2021" name="PeerJ">
        <title>Extensive microbial diversity within the chicken gut microbiome revealed by metagenomics and culture.</title>
        <authorList>
            <person name="Gilroy R."/>
            <person name="Ravi A."/>
            <person name="Getino M."/>
            <person name="Pursley I."/>
            <person name="Horton D.L."/>
            <person name="Alikhan N.F."/>
            <person name="Baker D."/>
            <person name="Gharbi K."/>
            <person name="Hall N."/>
            <person name="Watson M."/>
            <person name="Adriaenssens E.M."/>
            <person name="Foster-Nyarko E."/>
            <person name="Jarju S."/>
            <person name="Secka A."/>
            <person name="Antonio M."/>
            <person name="Oren A."/>
            <person name="Chaudhuri R.R."/>
            <person name="La Ragione R."/>
            <person name="Hildebrand F."/>
            <person name="Pallen M.J."/>
        </authorList>
    </citation>
    <scope>NUCLEOTIDE SEQUENCE</scope>
    <source>
        <strain evidence="15">Gambia16-554</strain>
    </source>
</reference>
<keyword evidence="1 10" id="KW-0963">Cytoplasm</keyword>
<dbReference type="InterPro" id="IPR013221">
    <property type="entry name" value="Mur_ligase_cen"/>
</dbReference>
<proteinExistence type="inferred from homology"/>
<evidence type="ECO:0000256" key="3">
    <source>
        <dbReference type="ARBA" id="ARBA00022618"/>
    </source>
</evidence>
<dbReference type="SUPFAM" id="SSF53623">
    <property type="entry name" value="MurD-like peptide ligases, catalytic domain"/>
    <property type="match status" value="1"/>
</dbReference>
<dbReference type="Proteomes" id="UP000824115">
    <property type="component" value="Unassembled WGS sequence"/>
</dbReference>
<comment type="function">
    <text evidence="10 11">Involved in cell wall formation. Catalyzes the final step in the synthesis of UDP-N-acetylmuramoyl-pentapeptide, the precursor of murein.</text>
</comment>
<dbReference type="HAMAP" id="MF_02019">
    <property type="entry name" value="MurF"/>
    <property type="match status" value="1"/>
</dbReference>
<feature type="domain" description="Mur ligase central" evidence="14">
    <location>
        <begin position="100"/>
        <end position="282"/>
    </location>
</feature>
<feature type="domain" description="Mur ligase C-terminal" evidence="13">
    <location>
        <begin position="308"/>
        <end position="428"/>
    </location>
</feature>
<feature type="domain" description="Mur ligase N-terminal catalytic" evidence="12">
    <location>
        <begin position="18"/>
        <end position="88"/>
    </location>
</feature>
<keyword evidence="6 10" id="KW-0133">Cell shape</keyword>
<dbReference type="GO" id="GO:0005524">
    <property type="term" value="F:ATP binding"/>
    <property type="evidence" value="ECO:0007669"/>
    <property type="project" value="UniProtKB-UniRule"/>
</dbReference>
<sequence length="440" mass="47301">MERNLENRLYEAFVSSCGVSTDSRRIEKGQMFFALKGDNFDGNRFAAAALEAGAAVAVVSADSGLADGDRIIVVEDTLEALQVLARMHRSRFRIPVIGLTGTNGKTTTKELICAVLSAKYKVTATEGNLNNHIGVPLTLLRITGSTEIAVIEMGANHPGEIAALAGIALPDYGLVTNVGKAHLEGFGSFEGVKRTKGELYDYLQRTGDTVFLNADDHDLCAMAAQRPDLRIVRYGVEASGAEIMPVTESLPYLRLALADGFEVDTHLIGGYNAPNVMAALCVGQYFGVPTEAAAAAVRSYVPSNLRSQLDRTDRNLLVLDTYNANPSSMKASLCNFAASNFPHKVLILGQMLELGEDSVEEHRKVISRVAGMSGCERAVFVGGEFEKAADGFQEASDSRFEFCSDVDQARRLLENSPLSGCTVLLKGSNAVRLPLLKDVL</sequence>
<comment type="subcellular location">
    <subcellularLocation>
        <location evidence="10 11">Cytoplasm</location>
    </subcellularLocation>
</comment>
<keyword evidence="2 10" id="KW-0436">Ligase</keyword>
<dbReference type="GO" id="GO:0009252">
    <property type="term" value="P:peptidoglycan biosynthetic process"/>
    <property type="evidence" value="ECO:0007669"/>
    <property type="project" value="UniProtKB-UniRule"/>
</dbReference>